<gene>
    <name evidence="1" type="ORF">ACFSAH_12125</name>
</gene>
<accession>A0ABW4ICZ5</accession>
<protein>
    <submittedName>
        <fullName evidence="1">Uncharacterized protein</fullName>
    </submittedName>
</protein>
<proteinExistence type="predicted"/>
<dbReference type="RefSeq" id="WP_379663005.1">
    <property type="nucleotide sequence ID" value="NZ_JBHUDG010000018.1"/>
</dbReference>
<dbReference type="Proteomes" id="UP001597118">
    <property type="component" value="Unassembled WGS sequence"/>
</dbReference>
<name>A0ABW4ICZ5_9SPHI</name>
<comment type="caution">
    <text evidence="1">The sequence shown here is derived from an EMBL/GenBank/DDBJ whole genome shotgun (WGS) entry which is preliminary data.</text>
</comment>
<dbReference type="EMBL" id="JBHUDG010000018">
    <property type="protein sequence ID" value="MFD1630630.1"/>
    <property type="molecule type" value="Genomic_DNA"/>
</dbReference>
<keyword evidence="2" id="KW-1185">Reference proteome</keyword>
<evidence type="ECO:0000313" key="1">
    <source>
        <dbReference type="EMBL" id="MFD1630630.1"/>
    </source>
</evidence>
<sequence length="63" mass="7247">MNVLILEENEFFGIKTENLLDFPLLAAFLSGKNENGFSSDYEDSSLENMKFNEEPRIDLLSEK</sequence>
<evidence type="ECO:0000313" key="2">
    <source>
        <dbReference type="Proteomes" id="UP001597118"/>
    </source>
</evidence>
<organism evidence="1 2">
    <name type="scientific">Pseudopedobacter beijingensis</name>
    <dbReference type="NCBI Taxonomy" id="1207056"/>
    <lineage>
        <taxon>Bacteria</taxon>
        <taxon>Pseudomonadati</taxon>
        <taxon>Bacteroidota</taxon>
        <taxon>Sphingobacteriia</taxon>
        <taxon>Sphingobacteriales</taxon>
        <taxon>Sphingobacteriaceae</taxon>
        <taxon>Pseudopedobacter</taxon>
    </lineage>
</organism>
<reference evidence="2" key="1">
    <citation type="journal article" date="2019" name="Int. J. Syst. Evol. Microbiol.">
        <title>The Global Catalogue of Microorganisms (GCM) 10K type strain sequencing project: providing services to taxonomists for standard genome sequencing and annotation.</title>
        <authorList>
            <consortium name="The Broad Institute Genomics Platform"/>
            <consortium name="The Broad Institute Genome Sequencing Center for Infectious Disease"/>
            <person name="Wu L."/>
            <person name="Ma J."/>
        </authorList>
    </citation>
    <scope>NUCLEOTIDE SEQUENCE [LARGE SCALE GENOMIC DNA]</scope>
    <source>
        <strain evidence="2">CCUG 53762</strain>
    </source>
</reference>